<organism evidence="1">
    <name type="scientific">marine sediment metagenome</name>
    <dbReference type="NCBI Taxonomy" id="412755"/>
    <lineage>
        <taxon>unclassified sequences</taxon>
        <taxon>metagenomes</taxon>
        <taxon>ecological metagenomes</taxon>
    </lineage>
</organism>
<proteinExistence type="predicted"/>
<sequence length="34" mass="3880">WAIDIKWLRYGMHGGTDFSGTSTFAHKLLRVEDA</sequence>
<dbReference type="AlphaFoldDB" id="X0U1G2"/>
<dbReference type="EMBL" id="BARS01004701">
    <property type="protein sequence ID" value="GAF82285.1"/>
    <property type="molecule type" value="Genomic_DNA"/>
</dbReference>
<name>X0U1G2_9ZZZZ</name>
<feature type="non-terminal residue" evidence="1">
    <location>
        <position position="1"/>
    </location>
</feature>
<protein>
    <submittedName>
        <fullName evidence="1">Uncharacterized protein</fullName>
    </submittedName>
</protein>
<comment type="caution">
    <text evidence="1">The sequence shown here is derived from an EMBL/GenBank/DDBJ whole genome shotgun (WGS) entry which is preliminary data.</text>
</comment>
<reference evidence="1" key="1">
    <citation type="journal article" date="2014" name="Front. Microbiol.">
        <title>High frequency of phylogenetically diverse reductive dehalogenase-homologous genes in deep subseafloor sedimentary metagenomes.</title>
        <authorList>
            <person name="Kawai M."/>
            <person name="Futagami T."/>
            <person name="Toyoda A."/>
            <person name="Takaki Y."/>
            <person name="Nishi S."/>
            <person name="Hori S."/>
            <person name="Arai W."/>
            <person name="Tsubouchi T."/>
            <person name="Morono Y."/>
            <person name="Uchiyama I."/>
            <person name="Ito T."/>
            <person name="Fujiyama A."/>
            <person name="Inagaki F."/>
            <person name="Takami H."/>
        </authorList>
    </citation>
    <scope>NUCLEOTIDE SEQUENCE</scope>
    <source>
        <strain evidence="1">Expedition CK06-06</strain>
    </source>
</reference>
<gene>
    <name evidence="1" type="ORF">S01H1_09202</name>
</gene>
<accession>X0U1G2</accession>
<evidence type="ECO:0000313" key="1">
    <source>
        <dbReference type="EMBL" id="GAF82285.1"/>
    </source>
</evidence>